<evidence type="ECO:0000313" key="11">
    <source>
        <dbReference type="Proteomes" id="UP000192801"/>
    </source>
</evidence>
<dbReference type="GO" id="GO:0016020">
    <property type="term" value="C:membrane"/>
    <property type="evidence" value="ECO:0007669"/>
    <property type="project" value="GOC"/>
</dbReference>
<dbReference type="EMBL" id="MVHS01000002">
    <property type="protein sequence ID" value="ORA73824.1"/>
    <property type="molecule type" value="Genomic_DNA"/>
</dbReference>
<dbReference type="GO" id="GO:0006643">
    <property type="term" value="P:membrane lipid metabolic process"/>
    <property type="evidence" value="ECO:0007669"/>
    <property type="project" value="TreeGrafter"/>
</dbReference>
<keyword evidence="5" id="KW-0443">Lipid metabolism</keyword>
<dbReference type="Pfam" id="PF04116">
    <property type="entry name" value="FA_hydroxylase"/>
    <property type="match status" value="1"/>
</dbReference>
<dbReference type="GO" id="GO:0008610">
    <property type="term" value="P:lipid biosynthetic process"/>
    <property type="evidence" value="ECO:0007669"/>
    <property type="project" value="InterPro"/>
</dbReference>
<dbReference type="STRING" id="444597.BST26_01230"/>
<reference evidence="10 11" key="1">
    <citation type="submission" date="2016-12" db="EMBL/GenBank/DDBJ databases">
        <title>The new phylogeny of genus Mycobacterium.</title>
        <authorList>
            <person name="Tortoli E."/>
            <person name="Trovato A."/>
            <person name="Cirillo D.M."/>
        </authorList>
    </citation>
    <scope>NUCLEOTIDE SEQUENCE [LARGE SCALE GENOMIC DNA]</scope>
    <source>
        <strain evidence="10 11">DSM 45130</strain>
    </source>
</reference>
<feature type="domain" description="Fatty acid hydroxylase" evidence="9">
    <location>
        <begin position="159"/>
        <end position="292"/>
    </location>
</feature>
<evidence type="ECO:0000256" key="8">
    <source>
        <dbReference type="SAM" id="Phobius"/>
    </source>
</evidence>
<keyword evidence="2 8" id="KW-0812">Transmembrane</keyword>
<keyword evidence="6 8" id="KW-0472">Membrane</keyword>
<evidence type="ECO:0000256" key="5">
    <source>
        <dbReference type="ARBA" id="ARBA00023098"/>
    </source>
</evidence>
<keyword evidence="4" id="KW-0560">Oxidoreductase</keyword>
<evidence type="ECO:0000256" key="3">
    <source>
        <dbReference type="ARBA" id="ARBA00022989"/>
    </source>
</evidence>
<feature type="transmembrane region" description="Helical" evidence="8">
    <location>
        <begin position="23"/>
        <end position="41"/>
    </location>
</feature>
<dbReference type="GO" id="GO:0005506">
    <property type="term" value="F:iron ion binding"/>
    <property type="evidence" value="ECO:0007669"/>
    <property type="project" value="InterPro"/>
</dbReference>
<dbReference type="GO" id="GO:0012505">
    <property type="term" value="C:endomembrane system"/>
    <property type="evidence" value="ECO:0007669"/>
    <property type="project" value="UniProtKB-SubCell"/>
</dbReference>
<dbReference type="GO" id="GO:0050479">
    <property type="term" value="F:glyceryl-ether monooxygenase activity"/>
    <property type="evidence" value="ECO:0007669"/>
    <property type="project" value="TreeGrafter"/>
</dbReference>
<organism evidence="10 11">
    <name type="scientific">Mycolicibacterium insubricum</name>
    <dbReference type="NCBI Taxonomy" id="444597"/>
    <lineage>
        <taxon>Bacteria</taxon>
        <taxon>Bacillati</taxon>
        <taxon>Actinomycetota</taxon>
        <taxon>Actinomycetes</taxon>
        <taxon>Mycobacteriales</taxon>
        <taxon>Mycobacteriaceae</taxon>
        <taxon>Mycolicibacterium</taxon>
    </lineage>
</organism>
<accession>A0A1X0DN41</accession>
<proteinExistence type="predicted"/>
<evidence type="ECO:0000256" key="7">
    <source>
        <dbReference type="SAM" id="MobiDB-lite"/>
    </source>
</evidence>
<dbReference type="PANTHER" id="PTHR21624:SF1">
    <property type="entry name" value="ALKYLGLYCEROL MONOOXYGENASE"/>
    <property type="match status" value="1"/>
</dbReference>
<comment type="subcellular location">
    <subcellularLocation>
        <location evidence="1">Endomembrane system</location>
        <topology evidence="1">Multi-pass membrane protein</topology>
    </subcellularLocation>
</comment>
<keyword evidence="11" id="KW-1185">Reference proteome</keyword>
<evidence type="ECO:0000256" key="4">
    <source>
        <dbReference type="ARBA" id="ARBA00023002"/>
    </source>
</evidence>
<gene>
    <name evidence="10" type="ORF">BST26_01230</name>
</gene>
<comment type="caution">
    <text evidence="10">The sequence shown here is derived from an EMBL/GenBank/DDBJ whole genome shotgun (WGS) entry which is preliminary data.</text>
</comment>
<feature type="transmembrane region" description="Helical" evidence="8">
    <location>
        <begin position="212"/>
        <end position="241"/>
    </location>
</feature>
<dbReference type="AlphaFoldDB" id="A0A1X0DN41"/>
<dbReference type="InterPro" id="IPR006694">
    <property type="entry name" value="Fatty_acid_hydroxylase"/>
</dbReference>
<evidence type="ECO:0000259" key="9">
    <source>
        <dbReference type="Pfam" id="PF04116"/>
    </source>
</evidence>
<feature type="transmembrane region" description="Helical" evidence="8">
    <location>
        <begin position="156"/>
        <end position="173"/>
    </location>
</feature>
<name>A0A1X0DN41_9MYCO</name>
<protein>
    <submittedName>
        <fullName evidence="10">C-5 sterol desaturase</fullName>
    </submittedName>
</protein>
<evidence type="ECO:0000256" key="2">
    <source>
        <dbReference type="ARBA" id="ARBA00022692"/>
    </source>
</evidence>
<feature type="region of interest" description="Disordered" evidence="7">
    <location>
        <begin position="58"/>
        <end position="108"/>
    </location>
</feature>
<dbReference type="RefSeq" id="WP_234805693.1">
    <property type="nucleotide sequence ID" value="NZ_JACKRM010001041.1"/>
</dbReference>
<evidence type="ECO:0000256" key="6">
    <source>
        <dbReference type="ARBA" id="ARBA00023136"/>
    </source>
</evidence>
<evidence type="ECO:0000256" key="1">
    <source>
        <dbReference type="ARBA" id="ARBA00004127"/>
    </source>
</evidence>
<sequence length="352" mass="40711">MIDALTPITDALSVLPPQMRDPVMFAVPFFLLLLVLEWGAARKLHSIDEHRIEEIRETMDDEDGRRESPSDDLFLGEKRPSSSRPELSSDDLFLGEKRPSSSRPAPGAYHRPDAWASLSMGLVSVATTAAWKFLALLGYAAVYAYVAPWHLPSTAWYTWVIAIVGVDLLFYLYHRIAHRVRVVWATHQAHHSSEYFNFATALRQKWNNSGEILMWLPLPLLGVPPWMVFFSFSLNLIYQFWVHTERIDRMWRPFEFVFNTPSHHRVHHGMDREYLDKNYAGILIIWDRMFGTYQDELFRPHYGLTKPVGTYNIWKLQTHEYVAIARDVKATSGLRNRLGYIVGPPGWAPAQD</sequence>
<keyword evidence="3 8" id="KW-1133">Transmembrane helix</keyword>
<feature type="compositionally biased region" description="Basic and acidic residues" evidence="7">
    <location>
        <begin position="58"/>
        <end position="80"/>
    </location>
</feature>
<feature type="transmembrane region" description="Helical" evidence="8">
    <location>
        <begin position="120"/>
        <end position="144"/>
    </location>
</feature>
<dbReference type="PANTHER" id="PTHR21624">
    <property type="entry name" value="STEROL DESATURASE-RELATED PROTEIN"/>
    <property type="match status" value="1"/>
</dbReference>
<evidence type="ECO:0000313" key="10">
    <source>
        <dbReference type="EMBL" id="ORA73824.1"/>
    </source>
</evidence>
<dbReference type="InterPro" id="IPR051689">
    <property type="entry name" value="Sterol_desaturase/TMEM195"/>
</dbReference>
<dbReference type="Proteomes" id="UP000192801">
    <property type="component" value="Unassembled WGS sequence"/>
</dbReference>